<feature type="compositionally biased region" description="Polar residues" evidence="11">
    <location>
        <begin position="156"/>
        <end position="169"/>
    </location>
</feature>
<evidence type="ECO:0000256" key="3">
    <source>
        <dbReference type="ARBA" id="ARBA00022741"/>
    </source>
</evidence>
<dbReference type="FunFam" id="3.40.50.10810:FF:000007">
    <property type="entry name" value="Chromodomain-helicase-DNA-binding protein 2 isoform 1"/>
    <property type="match status" value="1"/>
</dbReference>
<dbReference type="GO" id="GO:0034728">
    <property type="term" value="P:nucleosome organization"/>
    <property type="evidence" value="ECO:0007669"/>
    <property type="project" value="TreeGrafter"/>
</dbReference>
<dbReference type="InterPro" id="IPR056302">
    <property type="entry name" value="CHD1-2/Hrp3_HTH"/>
</dbReference>
<dbReference type="SUPFAM" id="SSF54160">
    <property type="entry name" value="Chromo domain-like"/>
    <property type="match status" value="2"/>
</dbReference>
<dbReference type="GO" id="GO:0016887">
    <property type="term" value="F:ATP hydrolysis activity"/>
    <property type="evidence" value="ECO:0007669"/>
    <property type="project" value="TreeGrafter"/>
</dbReference>
<feature type="domain" description="Chromo" evidence="12">
    <location>
        <begin position="203"/>
        <end position="272"/>
    </location>
</feature>
<comment type="catalytic activity">
    <reaction evidence="10">
        <text>ATP + H2O = ADP + phosphate + H(+)</text>
        <dbReference type="Rhea" id="RHEA:13065"/>
        <dbReference type="ChEBI" id="CHEBI:15377"/>
        <dbReference type="ChEBI" id="CHEBI:15378"/>
        <dbReference type="ChEBI" id="CHEBI:30616"/>
        <dbReference type="ChEBI" id="CHEBI:43474"/>
        <dbReference type="ChEBI" id="CHEBI:456216"/>
    </reaction>
</comment>
<dbReference type="InterPro" id="IPR049730">
    <property type="entry name" value="SNF2/RAD54-like_C"/>
</dbReference>
<keyword evidence="2" id="KW-0677">Repeat</keyword>
<evidence type="ECO:0000313" key="15">
    <source>
        <dbReference type="EMBL" id="WBW74293.1"/>
    </source>
</evidence>
<keyword evidence="3" id="KW-0547">Nucleotide-binding</keyword>
<evidence type="ECO:0000256" key="6">
    <source>
        <dbReference type="ARBA" id="ARBA00023015"/>
    </source>
</evidence>
<dbReference type="GO" id="GO:0003677">
    <property type="term" value="F:DNA binding"/>
    <property type="evidence" value="ECO:0007669"/>
    <property type="project" value="UniProtKB-KW"/>
</dbReference>
<dbReference type="FunFam" id="2.40.50.40:FF:000014">
    <property type="entry name" value="Chromodomain-helicase-DNA-binding protein 2 isoform 1"/>
    <property type="match status" value="1"/>
</dbReference>
<keyword evidence="7" id="KW-0238">DNA-binding</keyword>
<dbReference type="GO" id="GO:0140658">
    <property type="term" value="F:ATP-dependent chromatin remodeler activity"/>
    <property type="evidence" value="ECO:0007669"/>
    <property type="project" value="TreeGrafter"/>
</dbReference>
<protein>
    <submittedName>
        <fullName evidence="15">CENP-A chaperone, CHD family Hrp1</fullName>
    </submittedName>
</protein>
<name>A0AAE9WE99_9SCHI</name>
<keyword evidence="6" id="KW-0805">Transcription regulation</keyword>
<feature type="region of interest" description="Disordered" evidence="11">
    <location>
        <begin position="34"/>
        <end position="106"/>
    </location>
</feature>
<keyword evidence="4" id="KW-0378">Hydrolase</keyword>
<dbReference type="InterPro" id="IPR000330">
    <property type="entry name" value="SNF2_N"/>
</dbReference>
<keyword evidence="5" id="KW-0067">ATP-binding</keyword>
<dbReference type="KEGG" id="som:SOMG_02734"/>
<evidence type="ECO:0000256" key="5">
    <source>
        <dbReference type="ARBA" id="ARBA00022840"/>
    </source>
</evidence>
<keyword evidence="8" id="KW-0804">Transcription</keyword>
<dbReference type="Gene3D" id="3.40.50.300">
    <property type="entry name" value="P-loop containing nucleotide triphosphate hydrolases"/>
    <property type="match status" value="1"/>
</dbReference>
<feature type="compositionally biased region" description="Basic and acidic residues" evidence="11">
    <location>
        <begin position="83"/>
        <end position="99"/>
    </location>
</feature>
<feature type="compositionally biased region" description="Basic and acidic residues" evidence="11">
    <location>
        <begin position="1334"/>
        <end position="1358"/>
    </location>
</feature>
<feature type="compositionally biased region" description="Low complexity" evidence="11">
    <location>
        <begin position="66"/>
        <end position="81"/>
    </location>
</feature>
<feature type="domain" description="Helicase C-terminal" evidence="14">
    <location>
        <begin position="704"/>
        <end position="864"/>
    </location>
</feature>
<evidence type="ECO:0000313" key="16">
    <source>
        <dbReference type="Proteomes" id="UP001212411"/>
    </source>
</evidence>
<evidence type="ECO:0000256" key="2">
    <source>
        <dbReference type="ARBA" id="ARBA00022737"/>
    </source>
</evidence>
<feature type="region of interest" description="Disordered" evidence="11">
    <location>
        <begin position="958"/>
        <end position="1001"/>
    </location>
</feature>
<feature type="compositionally biased region" description="Basic residues" evidence="11">
    <location>
        <begin position="985"/>
        <end position="998"/>
    </location>
</feature>
<proteinExistence type="predicted"/>
<dbReference type="SUPFAM" id="SSF52540">
    <property type="entry name" value="P-loop containing nucleoside triphosphate hydrolases"/>
    <property type="match status" value="2"/>
</dbReference>
<comment type="subcellular location">
    <subcellularLocation>
        <location evidence="1">Nucleus</location>
    </subcellularLocation>
</comment>
<dbReference type="PANTHER" id="PTHR45623">
    <property type="entry name" value="CHROMODOMAIN-HELICASE-DNA-BINDING PROTEIN 3-RELATED-RELATED"/>
    <property type="match status" value="1"/>
</dbReference>
<sequence length="1358" mass="156413">MSSNQTNGIEESNDIVKTQVAGVAQPHMQPSIELPVLSTEGPNYLSNSSSHPSQTSLTSYADTENVTSTADSTVVSSALSTPHVEDSASFDELKVDGTRRSGRVKRSVYPEQSFFDFDEQEIPSSKKRRSRVAPVQRKSSEESEDEADAYDRQHRTSYVPTEVRTSARSSKGGVNYNEQNLYGDLDNEEDEEMEEEVEEEYDPAIDFVLNHRKREDAEDDDPKKSYQYLIKWQELSHLHNTWEDYASATSVRGFKKVDNYIKQNIIYDREIREDPSTTYEDLEALNIDRERKNMVYEEYKIVERIVASEPNEEGKTEYFVKWRQLPYDNCTWEDGNLIYSMAPNEVFQFLQRENSPYLPNKGVFYNTRPPYRKLEKQPSYIKGGEIRDFQLTGINWMAYLWHKNENGILADEMGLGKTVQAVCFLSYLVHSLRQHGPFLIVVPLSTVPAWQETLTNWTPDLNCICYTGNTESRTNIREHEFFMSSNNRKLKFNVLLTTYEYILKDKNELNNFRWQYLAIDEAHRLKNSGSSLYETLSQFKTSDRLLITGTPLQNNLKELASLVNFLMPGKFYIKEELNFDQPNEDQERDIRDLQQRLQPFILRRLKKDVEKSLPSKSERILRVELSDMQTQWYKNIITKNYRALIGSTDGRNQLSLLNIVVELKKTSNHPYLFPGTEEKWMTGRKMTREDTLRGIIMNSGKMVLLDKLLQRLKRDGHRVLIFSQMVKMLNILAEYMSLRGYNYQRLDGTIPASVRRVSIDHFNAPDSPDFVFLLSTRAGGLGINLSTADTVIIFDSDWNPQADLQAMARAHRIGQKNHVNVYRFLSRDTVEEDILERARRKMILEYAIISLGVTEKPKTSKNDKYSAEELSAILKFGASNMFKANENQRKLENMNLDDILSHAEDHDSSNDVGGASMGGEEFLKQFEVTDYKADDLKWDDIIPEDDLERIEEEERVLAAQRAEEEERERREEEMREAEEEQTSRASKRTTKSITKRQQRREEAIREKEVRQLYRAMIKFGLVEERFTDIVKEAELEATDPKRILQVSSDIVKSCEKAVEQVEAEDIKNKQPRKAILIEYRGVKHINAETITQRVKDLTYLHRAYKGLDPLKQRIGYPIRSVHSWNCTWGIKEDSMLLAGIDRHGFGSWQAIKMDSDLGLQNKIFLEEAKNEKDSRNVPSAVHLVRRGEYLLSVVREHPDLFKTKSDQATKRKYTRKNSGTKTSGRQTTLDDSVASKNKNRGKKQTQDDDNTEGEGEGEGEASPDGTVGEEEIEEEEEKPKPKAPKRALRSNSGAKPQRTSRRTTRNSSKAPSAMDTLTAAAGLDAELDTQSSKEPVKTETEDNSIEKEKKDFSEAVSP</sequence>
<evidence type="ECO:0000256" key="10">
    <source>
        <dbReference type="ARBA" id="ARBA00049360"/>
    </source>
</evidence>
<dbReference type="CDD" id="cd17993">
    <property type="entry name" value="DEXHc_CHD1_2"/>
    <property type="match status" value="1"/>
</dbReference>
<dbReference type="GO" id="GO:0005524">
    <property type="term" value="F:ATP binding"/>
    <property type="evidence" value="ECO:0007669"/>
    <property type="project" value="UniProtKB-KW"/>
</dbReference>
<dbReference type="SMART" id="SM00298">
    <property type="entry name" value="CHROMO"/>
    <property type="match status" value="2"/>
</dbReference>
<dbReference type="InterPro" id="IPR038718">
    <property type="entry name" value="SNF2-like_sf"/>
</dbReference>
<reference evidence="15 16" key="1">
    <citation type="journal article" date="2023" name="G3 (Bethesda)">
        <title>A high-quality reference genome for the fission yeast Schizosaccharomyces osmophilus.</title>
        <authorList>
            <person name="Jia G.S."/>
            <person name="Zhang W.C."/>
            <person name="Liang Y."/>
            <person name="Liu X.H."/>
            <person name="Rhind N."/>
            <person name="Pidoux A."/>
            <person name="Brysch-Herzberg M."/>
            <person name="Du L.L."/>
        </authorList>
    </citation>
    <scope>NUCLEOTIDE SEQUENCE [LARGE SCALE GENOMIC DNA]</scope>
    <source>
        <strain evidence="15 16">CBS 15793</strain>
    </source>
</reference>
<evidence type="ECO:0000256" key="9">
    <source>
        <dbReference type="ARBA" id="ARBA00023242"/>
    </source>
</evidence>
<evidence type="ECO:0000256" key="11">
    <source>
        <dbReference type="SAM" id="MobiDB-lite"/>
    </source>
</evidence>
<dbReference type="InterPro" id="IPR027417">
    <property type="entry name" value="P-loop_NTPase"/>
</dbReference>
<dbReference type="Pfam" id="PF00385">
    <property type="entry name" value="Chromo"/>
    <property type="match status" value="2"/>
</dbReference>
<dbReference type="InterPro" id="IPR001650">
    <property type="entry name" value="Helicase_C-like"/>
</dbReference>
<feature type="domain" description="Helicase ATP-binding" evidence="13">
    <location>
        <begin position="398"/>
        <end position="569"/>
    </location>
</feature>
<feature type="compositionally biased region" description="Basic and acidic residues" evidence="11">
    <location>
        <begin position="961"/>
        <end position="973"/>
    </location>
</feature>
<evidence type="ECO:0000259" key="13">
    <source>
        <dbReference type="PROSITE" id="PS51192"/>
    </source>
</evidence>
<dbReference type="GO" id="GO:0040029">
    <property type="term" value="P:epigenetic regulation of gene expression"/>
    <property type="evidence" value="ECO:0007669"/>
    <property type="project" value="UniProtKB-ARBA"/>
</dbReference>
<dbReference type="CDD" id="cd18793">
    <property type="entry name" value="SF2_C_SNF"/>
    <property type="match status" value="1"/>
</dbReference>
<dbReference type="Proteomes" id="UP001212411">
    <property type="component" value="Chromosome 2"/>
</dbReference>
<dbReference type="Gene3D" id="3.40.50.10810">
    <property type="entry name" value="Tandem AAA-ATPase domain"/>
    <property type="match status" value="1"/>
</dbReference>
<dbReference type="GO" id="GO:0003682">
    <property type="term" value="F:chromatin binding"/>
    <property type="evidence" value="ECO:0007669"/>
    <property type="project" value="TreeGrafter"/>
</dbReference>
<accession>A0AAE9WE99</accession>
<feature type="region of interest" description="Disordered" evidence="11">
    <location>
        <begin position="1202"/>
        <end position="1358"/>
    </location>
</feature>
<dbReference type="SMART" id="SM00490">
    <property type="entry name" value="HELICc"/>
    <property type="match status" value="1"/>
</dbReference>
<feature type="region of interest" description="Disordered" evidence="11">
    <location>
        <begin position="120"/>
        <end position="181"/>
    </location>
</feature>
<dbReference type="GO" id="GO:0042393">
    <property type="term" value="F:histone binding"/>
    <property type="evidence" value="ECO:0007669"/>
    <property type="project" value="TreeGrafter"/>
</dbReference>
<evidence type="ECO:0000256" key="8">
    <source>
        <dbReference type="ARBA" id="ARBA00023163"/>
    </source>
</evidence>
<feature type="compositionally biased region" description="Polar residues" evidence="11">
    <location>
        <begin position="1216"/>
        <end position="1236"/>
    </location>
</feature>
<evidence type="ECO:0000256" key="7">
    <source>
        <dbReference type="ARBA" id="ARBA00023125"/>
    </source>
</evidence>
<dbReference type="InterPro" id="IPR000953">
    <property type="entry name" value="Chromo/chromo_shadow_dom"/>
</dbReference>
<dbReference type="EMBL" id="CP115612">
    <property type="protein sequence ID" value="WBW74293.1"/>
    <property type="molecule type" value="Genomic_DNA"/>
</dbReference>
<dbReference type="Pfam" id="PF23588">
    <property type="entry name" value="HTH_CHD1_Hrp3"/>
    <property type="match status" value="1"/>
</dbReference>
<dbReference type="GO" id="GO:0005634">
    <property type="term" value="C:nucleus"/>
    <property type="evidence" value="ECO:0007669"/>
    <property type="project" value="UniProtKB-SubCell"/>
</dbReference>
<dbReference type="PROSITE" id="PS51194">
    <property type="entry name" value="HELICASE_CTER"/>
    <property type="match status" value="1"/>
</dbReference>
<evidence type="ECO:0000259" key="12">
    <source>
        <dbReference type="PROSITE" id="PS50013"/>
    </source>
</evidence>
<dbReference type="GeneID" id="80876214"/>
<dbReference type="CDD" id="cd18665">
    <property type="entry name" value="CD1_tandem_CHD1_yeast_like"/>
    <property type="match status" value="1"/>
</dbReference>
<organism evidence="15 16">
    <name type="scientific">Schizosaccharomyces osmophilus</name>
    <dbReference type="NCBI Taxonomy" id="2545709"/>
    <lineage>
        <taxon>Eukaryota</taxon>
        <taxon>Fungi</taxon>
        <taxon>Dikarya</taxon>
        <taxon>Ascomycota</taxon>
        <taxon>Taphrinomycotina</taxon>
        <taxon>Schizosaccharomycetes</taxon>
        <taxon>Schizosaccharomycetales</taxon>
        <taxon>Schizosaccharomycetaceae</taxon>
        <taxon>Schizosaccharomyces</taxon>
    </lineage>
</organism>
<dbReference type="GO" id="GO:0000785">
    <property type="term" value="C:chromatin"/>
    <property type="evidence" value="ECO:0007669"/>
    <property type="project" value="TreeGrafter"/>
</dbReference>
<dbReference type="Pfam" id="PF00176">
    <property type="entry name" value="SNF2-rel_dom"/>
    <property type="match status" value="1"/>
</dbReference>
<dbReference type="RefSeq" id="XP_056038536.1">
    <property type="nucleotide sequence ID" value="XM_056181525.1"/>
</dbReference>
<feature type="compositionally biased region" description="Acidic residues" evidence="11">
    <location>
        <begin position="1247"/>
        <end position="1276"/>
    </location>
</feature>
<feature type="domain" description="Chromo" evidence="12">
    <location>
        <begin position="300"/>
        <end position="361"/>
    </location>
</feature>
<dbReference type="Gene3D" id="6.10.140.1440">
    <property type="match status" value="1"/>
</dbReference>
<dbReference type="InterPro" id="IPR016197">
    <property type="entry name" value="Chromo-like_dom_sf"/>
</dbReference>
<dbReference type="Gene3D" id="2.40.50.40">
    <property type="match status" value="2"/>
</dbReference>
<keyword evidence="9" id="KW-0539">Nucleus</keyword>
<gene>
    <name evidence="15" type="primary">hrp1</name>
    <name evidence="15" type="ORF">SOMG_02734</name>
</gene>
<dbReference type="Pfam" id="PF00271">
    <property type="entry name" value="Helicase_C"/>
    <property type="match status" value="1"/>
</dbReference>
<evidence type="ECO:0000256" key="4">
    <source>
        <dbReference type="ARBA" id="ARBA00022801"/>
    </source>
</evidence>
<dbReference type="SMART" id="SM00487">
    <property type="entry name" value="DEXDc"/>
    <property type="match status" value="1"/>
</dbReference>
<dbReference type="PROSITE" id="PS51192">
    <property type="entry name" value="HELICASE_ATP_BIND_1"/>
    <property type="match status" value="1"/>
</dbReference>
<dbReference type="InterPro" id="IPR014001">
    <property type="entry name" value="Helicase_ATP-bd"/>
</dbReference>
<evidence type="ECO:0000256" key="1">
    <source>
        <dbReference type="ARBA" id="ARBA00004123"/>
    </source>
</evidence>
<dbReference type="PANTHER" id="PTHR45623:SF52">
    <property type="entry name" value="CHROMODOMAIN HELICASE HRP1"/>
    <property type="match status" value="1"/>
</dbReference>
<dbReference type="FunFam" id="3.40.50.300:FF:000130">
    <property type="entry name" value="Chromodomain-helicase-DNA-binding protein 2 isoform 1"/>
    <property type="match status" value="1"/>
</dbReference>
<dbReference type="Gene3D" id="1.10.10.60">
    <property type="entry name" value="Homeodomain-like"/>
    <property type="match status" value="1"/>
</dbReference>
<dbReference type="CDD" id="cd18659">
    <property type="entry name" value="CD2_tandem"/>
    <property type="match status" value="1"/>
</dbReference>
<dbReference type="InterPro" id="IPR023780">
    <property type="entry name" value="Chromo_domain"/>
</dbReference>
<feature type="compositionally biased region" description="Low complexity" evidence="11">
    <location>
        <begin position="45"/>
        <end position="59"/>
    </location>
</feature>
<keyword evidence="16" id="KW-1185">Reference proteome</keyword>
<dbReference type="PROSITE" id="PS50013">
    <property type="entry name" value="CHROMO_2"/>
    <property type="match status" value="2"/>
</dbReference>
<evidence type="ECO:0000259" key="14">
    <source>
        <dbReference type="PROSITE" id="PS51194"/>
    </source>
</evidence>